<protein>
    <submittedName>
        <fullName evidence="2">Acetyltransferase</fullName>
    </submittedName>
</protein>
<evidence type="ECO:0000313" key="3">
    <source>
        <dbReference type="Proteomes" id="UP000050562"/>
    </source>
</evidence>
<name>A0A0P9YJ37_9PSED</name>
<sequence>MHRLDWLVDHMEHSDTMALWLHRQFNYEFAQQSLADWEEEFAEGQYNNEWKCLIAIEDGQLLGGAAFADNDLSDRPELGPWLACVFVRSEARGRGLAAELIESICSHAKRSGVDRLYLHTHDQQAYYAKRGWHLQERFDAWGMAQWLMFRDL</sequence>
<gene>
    <name evidence="2" type="ORF">ALO52_03238</name>
</gene>
<dbReference type="Gene3D" id="3.40.630.30">
    <property type="match status" value="1"/>
</dbReference>
<dbReference type="PATRIC" id="fig|251707.3.peg.4270"/>
<comment type="caution">
    <text evidence="2">The sequence shown here is derived from an EMBL/GenBank/DDBJ whole genome shotgun (WGS) entry which is preliminary data.</text>
</comment>
<dbReference type="GO" id="GO:0005737">
    <property type="term" value="C:cytoplasm"/>
    <property type="evidence" value="ECO:0007669"/>
    <property type="project" value="TreeGrafter"/>
</dbReference>
<dbReference type="Pfam" id="PF00583">
    <property type="entry name" value="Acetyltransf_1"/>
    <property type="match status" value="1"/>
</dbReference>
<dbReference type="GO" id="GO:1905502">
    <property type="term" value="F:acetyl-CoA binding"/>
    <property type="evidence" value="ECO:0007669"/>
    <property type="project" value="TreeGrafter"/>
</dbReference>
<dbReference type="SUPFAM" id="SSF55729">
    <property type="entry name" value="Acyl-CoA N-acyltransferases (Nat)"/>
    <property type="match status" value="1"/>
</dbReference>
<keyword evidence="2" id="KW-0808">Transferase</keyword>
<feature type="domain" description="N-acetyltransferase" evidence="1">
    <location>
        <begin position="6"/>
        <end position="152"/>
    </location>
</feature>
<dbReference type="AlphaFoldDB" id="A0A0P9YJ37"/>
<proteinExistence type="predicted"/>
<dbReference type="EMBL" id="LJRC01000108">
    <property type="protein sequence ID" value="KPY37815.1"/>
    <property type="molecule type" value="Genomic_DNA"/>
</dbReference>
<organism evidence="2 3">
    <name type="scientific">Pseudomonas syringae pv. primulae</name>
    <dbReference type="NCBI Taxonomy" id="251707"/>
    <lineage>
        <taxon>Bacteria</taxon>
        <taxon>Pseudomonadati</taxon>
        <taxon>Pseudomonadota</taxon>
        <taxon>Gammaproteobacteria</taxon>
        <taxon>Pseudomonadales</taxon>
        <taxon>Pseudomonadaceae</taxon>
        <taxon>Pseudomonas</taxon>
    </lineage>
</organism>
<dbReference type="GO" id="GO:0008080">
    <property type="term" value="F:N-acetyltransferase activity"/>
    <property type="evidence" value="ECO:0007669"/>
    <property type="project" value="InterPro"/>
</dbReference>
<dbReference type="PROSITE" id="PS51186">
    <property type="entry name" value="GNAT"/>
    <property type="match status" value="1"/>
</dbReference>
<dbReference type="RefSeq" id="WP_057409008.1">
    <property type="nucleotide sequence ID" value="NZ_LJRC01000108.1"/>
</dbReference>
<dbReference type="InterPro" id="IPR039840">
    <property type="entry name" value="NAA80"/>
</dbReference>
<dbReference type="CDD" id="cd04301">
    <property type="entry name" value="NAT_SF"/>
    <property type="match status" value="1"/>
</dbReference>
<dbReference type="InterPro" id="IPR016181">
    <property type="entry name" value="Acyl_CoA_acyltransferase"/>
</dbReference>
<dbReference type="PANTHER" id="PTHR13538:SF4">
    <property type="entry name" value="N-ALPHA-ACETYLTRANSFERASE 80"/>
    <property type="match status" value="1"/>
</dbReference>
<evidence type="ECO:0000313" key="2">
    <source>
        <dbReference type="EMBL" id="KPY37815.1"/>
    </source>
</evidence>
<dbReference type="Proteomes" id="UP000050562">
    <property type="component" value="Unassembled WGS sequence"/>
</dbReference>
<dbReference type="InterPro" id="IPR000182">
    <property type="entry name" value="GNAT_dom"/>
</dbReference>
<reference evidence="2 3" key="1">
    <citation type="submission" date="2015-09" db="EMBL/GenBank/DDBJ databases">
        <title>Genome announcement of multiple Pseudomonas syringae strains.</title>
        <authorList>
            <person name="Thakur S."/>
            <person name="Wang P.W."/>
            <person name="Gong Y."/>
            <person name="Weir B.S."/>
            <person name="Guttman D.S."/>
        </authorList>
    </citation>
    <scope>NUCLEOTIDE SEQUENCE [LARGE SCALE GENOMIC DNA]</scope>
    <source>
        <strain evidence="2 3">ICMP3956</strain>
    </source>
</reference>
<dbReference type="PANTHER" id="PTHR13538">
    <property type="entry name" value="N-ACETYLTRANSFERASE 6"/>
    <property type="match status" value="1"/>
</dbReference>
<evidence type="ECO:0000259" key="1">
    <source>
        <dbReference type="PROSITE" id="PS51186"/>
    </source>
</evidence>
<accession>A0A0P9YJ37</accession>